<dbReference type="PRINTS" id="PR00153">
    <property type="entry name" value="CSAPPISMRASE"/>
</dbReference>
<evidence type="ECO:0000256" key="2">
    <source>
        <dbReference type="ARBA" id="ARBA00023235"/>
    </source>
</evidence>
<dbReference type="Pfam" id="PF00160">
    <property type="entry name" value="Pro_isomerase"/>
    <property type="match status" value="1"/>
</dbReference>
<evidence type="ECO:0000256" key="1">
    <source>
        <dbReference type="ARBA" id="ARBA00023110"/>
    </source>
</evidence>
<dbReference type="RefSeq" id="WP_343074316.1">
    <property type="nucleotide sequence ID" value="NZ_JACHOB010000004.1"/>
</dbReference>
<dbReference type="InterPro" id="IPR044665">
    <property type="entry name" value="E_coli_cyclophilin_A-like"/>
</dbReference>
<evidence type="ECO:0000313" key="6">
    <source>
        <dbReference type="Proteomes" id="UP000563524"/>
    </source>
</evidence>
<evidence type="ECO:0000256" key="3">
    <source>
        <dbReference type="RuleBase" id="RU363019"/>
    </source>
</evidence>
<proteinExistence type="inferred from homology"/>
<comment type="catalytic activity">
    <reaction evidence="3">
        <text>[protein]-peptidylproline (omega=180) = [protein]-peptidylproline (omega=0)</text>
        <dbReference type="Rhea" id="RHEA:16237"/>
        <dbReference type="Rhea" id="RHEA-COMP:10747"/>
        <dbReference type="Rhea" id="RHEA-COMP:10748"/>
        <dbReference type="ChEBI" id="CHEBI:83833"/>
        <dbReference type="ChEBI" id="CHEBI:83834"/>
        <dbReference type="EC" id="5.2.1.8"/>
    </reaction>
</comment>
<protein>
    <recommendedName>
        <fullName evidence="3">Peptidyl-prolyl cis-trans isomerase</fullName>
        <shortName evidence="3">PPIase</shortName>
        <ecNumber evidence="3">5.2.1.8</ecNumber>
    </recommendedName>
</protein>
<dbReference type="PROSITE" id="PS50072">
    <property type="entry name" value="CSA_PPIASE_2"/>
    <property type="match status" value="1"/>
</dbReference>
<keyword evidence="1 3" id="KW-0697">Rotamase</keyword>
<dbReference type="Proteomes" id="UP000563524">
    <property type="component" value="Unassembled WGS sequence"/>
</dbReference>
<sequence length="196" mass="20916">MRALLALLLLFASPAAAETYARVQTSMGNIDLALDDEAAPVTVENFLAYATSGYYDRLIFHRVVPGTLIQGGGMTPALYPRAASREAIPNEAAQDRKNLRGTIAMARYDEPDSATSQFFINLKDNPDLDRTGDEWKKDAGYAVFGRVVAGMDVADAIGAVETGPGTPESGLAAEVPTEPVTILRIDPIEKAEVGAE</sequence>
<keyword evidence="6" id="KW-1185">Reference proteome</keyword>
<dbReference type="EMBL" id="JACHOB010000004">
    <property type="protein sequence ID" value="MBB4659418.1"/>
    <property type="molecule type" value="Genomic_DNA"/>
</dbReference>
<gene>
    <name evidence="5" type="ORF">GGQ59_001955</name>
</gene>
<evidence type="ECO:0000259" key="4">
    <source>
        <dbReference type="PROSITE" id="PS50072"/>
    </source>
</evidence>
<feature type="chain" id="PRO_5033114191" description="Peptidyl-prolyl cis-trans isomerase" evidence="3">
    <location>
        <begin position="18"/>
        <end position="196"/>
    </location>
</feature>
<dbReference type="InterPro" id="IPR002130">
    <property type="entry name" value="Cyclophilin-type_PPIase_dom"/>
</dbReference>
<dbReference type="AlphaFoldDB" id="A0A840I5I4"/>
<reference evidence="5 6" key="1">
    <citation type="submission" date="2020-08" db="EMBL/GenBank/DDBJ databases">
        <title>Genomic Encyclopedia of Type Strains, Phase IV (KMG-IV): sequencing the most valuable type-strain genomes for metagenomic binning, comparative biology and taxonomic classification.</title>
        <authorList>
            <person name="Goeker M."/>
        </authorList>
    </citation>
    <scope>NUCLEOTIDE SEQUENCE [LARGE SCALE GENOMIC DNA]</scope>
    <source>
        <strain evidence="5 6">DSM 102850</strain>
    </source>
</reference>
<dbReference type="Gene3D" id="2.40.100.10">
    <property type="entry name" value="Cyclophilin-like"/>
    <property type="match status" value="1"/>
</dbReference>
<accession>A0A840I5I4</accession>
<dbReference type="InterPro" id="IPR029000">
    <property type="entry name" value="Cyclophilin-like_dom_sf"/>
</dbReference>
<dbReference type="SUPFAM" id="SSF50891">
    <property type="entry name" value="Cyclophilin-like"/>
    <property type="match status" value="1"/>
</dbReference>
<comment type="caution">
    <text evidence="5">The sequence shown here is derived from an EMBL/GenBank/DDBJ whole genome shotgun (WGS) entry which is preliminary data.</text>
</comment>
<name>A0A840I5I4_9PROT</name>
<feature type="signal peptide" evidence="3">
    <location>
        <begin position="1"/>
        <end position="17"/>
    </location>
</feature>
<organism evidence="5 6">
    <name type="scientific">Parvularcula dongshanensis</name>
    <dbReference type="NCBI Taxonomy" id="1173995"/>
    <lineage>
        <taxon>Bacteria</taxon>
        <taxon>Pseudomonadati</taxon>
        <taxon>Pseudomonadota</taxon>
        <taxon>Alphaproteobacteria</taxon>
        <taxon>Parvularculales</taxon>
        <taxon>Parvularculaceae</taxon>
        <taxon>Parvularcula</taxon>
    </lineage>
</organism>
<evidence type="ECO:0000313" key="5">
    <source>
        <dbReference type="EMBL" id="MBB4659418.1"/>
    </source>
</evidence>
<comment type="similarity">
    <text evidence="3">Belongs to the cyclophilin-type PPIase family.</text>
</comment>
<keyword evidence="3" id="KW-0732">Signal</keyword>
<dbReference type="GO" id="GO:0003755">
    <property type="term" value="F:peptidyl-prolyl cis-trans isomerase activity"/>
    <property type="evidence" value="ECO:0007669"/>
    <property type="project" value="UniProtKB-UniRule"/>
</dbReference>
<dbReference type="EC" id="5.2.1.8" evidence="3"/>
<comment type="function">
    <text evidence="3">PPIases accelerate the folding of proteins. It catalyzes the cis-trans isomerization of proline imidic peptide bonds in oligopeptides.</text>
</comment>
<keyword evidence="2 3" id="KW-0413">Isomerase</keyword>
<feature type="domain" description="PPIase cyclophilin-type" evidence="4">
    <location>
        <begin position="24"/>
        <end position="187"/>
    </location>
</feature>
<dbReference type="PANTHER" id="PTHR43246">
    <property type="entry name" value="PEPTIDYL-PROLYL CIS-TRANS ISOMERASE CYP38, CHLOROPLASTIC"/>
    <property type="match status" value="1"/>
</dbReference>